<feature type="transmembrane region" description="Helical" evidence="9">
    <location>
        <begin position="175"/>
        <end position="192"/>
    </location>
</feature>
<dbReference type="SUPFAM" id="SSF90123">
    <property type="entry name" value="ABC transporter transmembrane region"/>
    <property type="match status" value="1"/>
</dbReference>
<evidence type="ECO:0000313" key="13">
    <source>
        <dbReference type="Proteomes" id="UP000315037"/>
    </source>
</evidence>
<evidence type="ECO:0000313" key="12">
    <source>
        <dbReference type="EMBL" id="TPW35910.1"/>
    </source>
</evidence>
<sequence length="591" mass="64689">MKYPGQELSAAAPASSFKLVRRIWREEIRQHPGRVGLIVLLTLLMGGLTALYPVIIRRAIDMFTAHDRRILYQVPALVLAVTGAKALAQYGQNVAVQGMVMQVVRGLQLRMLNQGLQADVASLEEEAPASWASRFTSDALALREALTRSVNALGEVVTVVGLVAAMLWMDWELSLIAVILYPLAIIPVQKLGRRVRRASGGMQEQIGATAALLTESFSLARQIRLYRMEGHERRRLGEAFRQLHDRLLQIACHRARLDPLLEVIGGGAIAFVLGFAGWRASMGGATLGDFTAFIAALFAASRPLRALGSLSTALQEGLGGVARVYEMIDTPPTVQETPHARPLPEGKGALVFSGVSYRHRDGRRGVENVTLQLLPGRTVAFVGPSGGGKSTLLSLIPRLHDVSAGRITLDGWDLRDVTLKSLRDNMAYVSQESALFDMSVLENIRLGRPEAREEEIRQLCDRLALDFLDELPQGLHSRVGPAGQYLSGGQRQRVALARALLRQPRVLLLDEATSALDSRTETRVLQALQSLRQGRTTLVVAHRLATIQQADLIIVVEEGGIAEQGTHETLMRKNGLYARLVHHQSLEQPLG</sequence>
<reference evidence="12 13" key="1">
    <citation type="submission" date="2019-03" db="EMBL/GenBank/DDBJ databases">
        <title>The complete genome sequence of Neokomagataea sp. Jb2 NBRC113641.</title>
        <authorList>
            <person name="Chua K.-O."/>
            <person name="Chan K.-G."/>
            <person name="See-Too W.-S."/>
        </authorList>
    </citation>
    <scope>NUCLEOTIDE SEQUENCE [LARGE SCALE GENOMIC DNA]</scope>
    <source>
        <strain evidence="12 13">Jb2</strain>
    </source>
</reference>
<protein>
    <submittedName>
        <fullName evidence="12">ABC transporter ATP-binding protein</fullName>
    </submittedName>
</protein>
<dbReference type="SMART" id="SM00382">
    <property type="entry name" value="AAA"/>
    <property type="match status" value="1"/>
</dbReference>
<evidence type="ECO:0000256" key="2">
    <source>
        <dbReference type="ARBA" id="ARBA00022448"/>
    </source>
</evidence>
<keyword evidence="3" id="KW-1003">Cell membrane</keyword>
<dbReference type="PROSITE" id="PS00211">
    <property type="entry name" value="ABC_TRANSPORTER_1"/>
    <property type="match status" value="1"/>
</dbReference>
<evidence type="ECO:0000256" key="6">
    <source>
        <dbReference type="ARBA" id="ARBA00022840"/>
    </source>
</evidence>
<gene>
    <name evidence="12" type="ORF">E3202_03040</name>
</gene>
<dbReference type="PANTHER" id="PTHR43394:SF1">
    <property type="entry name" value="ATP-BINDING CASSETTE SUB-FAMILY B MEMBER 10, MITOCHONDRIAL"/>
    <property type="match status" value="1"/>
</dbReference>
<dbReference type="InterPro" id="IPR027417">
    <property type="entry name" value="P-loop_NTPase"/>
</dbReference>
<dbReference type="CDD" id="cd18552">
    <property type="entry name" value="ABC_6TM_MsbA_like"/>
    <property type="match status" value="1"/>
</dbReference>
<keyword evidence="7 9" id="KW-1133">Transmembrane helix</keyword>
<dbReference type="PROSITE" id="PS50893">
    <property type="entry name" value="ABC_TRANSPORTER_2"/>
    <property type="match status" value="1"/>
</dbReference>
<evidence type="ECO:0000256" key="1">
    <source>
        <dbReference type="ARBA" id="ARBA00004651"/>
    </source>
</evidence>
<keyword evidence="6 12" id="KW-0067">ATP-binding</keyword>
<dbReference type="InterPro" id="IPR039421">
    <property type="entry name" value="Type_1_exporter"/>
</dbReference>
<feature type="domain" description="ABC transporter" evidence="10">
    <location>
        <begin position="350"/>
        <end position="583"/>
    </location>
</feature>
<evidence type="ECO:0000259" key="10">
    <source>
        <dbReference type="PROSITE" id="PS50893"/>
    </source>
</evidence>
<keyword evidence="2" id="KW-0813">Transport</keyword>
<dbReference type="Pfam" id="PF00664">
    <property type="entry name" value="ABC_membrane"/>
    <property type="match status" value="1"/>
</dbReference>
<dbReference type="AlphaFoldDB" id="A0A506URD9"/>
<evidence type="ECO:0000256" key="7">
    <source>
        <dbReference type="ARBA" id="ARBA00022989"/>
    </source>
</evidence>
<evidence type="ECO:0000256" key="5">
    <source>
        <dbReference type="ARBA" id="ARBA00022741"/>
    </source>
</evidence>
<comment type="caution">
    <text evidence="12">The sequence shown here is derived from an EMBL/GenBank/DDBJ whole genome shotgun (WGS) entry which is preliminary data.</text>
</comment>
<dbReference type="Gene3D" id="1.20.1560.10">
    <property type="entry name" value="ABC transporter type 1, transmembrane domain"/>
    <property type="match status" value="1"/>
</dbReference>
<dbReference type="GO" id="GO:0015421">
    <property type="term" value="F:ABC-type oligopeptide transporter activity"/>
    <property type="evidence" value="ECO:0007669"/>
    <property type="project" value="TreeGrafter"/>
</dbReference>
<dbReference type="GO" id="GO:0005524">
    <property type="term" value="F:ATP binding"/>
    <property type="evidence" value="ECO:0007669"/>
    <property type="project" value="UniProtKB-KW"/>
</dbReference>
<keyword evidence="13" id="KW-1185">Reference proteome</keyword>
<comment type="subcellular location">
    <subcellularLocation>
        <location evidence="1">Cell membrane</location>
        <topology evidence="1">Multi-pass membrane protein</topology>
    </subcellularLocation>
</comment>
<keyword evidence="5" id="KW-0547">Nucleotide-binding</keyword>
<evidence type="ECO:0000256" key="8">
    <source>
        <dbReference type="ARBA" id="ARBA00023136"/>
    </source>
</evidence>
<evidence type="ECO:0000259" key="11">
    <source>
        <dbReference type="PROSITE" id="PS50929"/>
    </source>
</evidence>
<dbReference type="Pfam" id="PF00005">
    <property type="entry name" value="ABC_tran"/>
    <property type="match status" value="1"/>
</dbReference>
<dbReference type="InterPro" id="IPR011527">
    <property type="entry name" value="ABC1_TM_dom"/>
</dbReference>
<dbReference type="GO" id="GO:0005886">
    <property type="term" value="C:plasma membrane"/>
    <property type="evidence" value="ECO:0007669"/>
    <property type="project" value="UniProtKB-SubCell"/>
</dbReference>
<evidence type="ECO:0000256" key="3">
    <source>
        <dbReference type="ARBA" id="ARBA00022475"/>
    </source>
</evidence>
<dbReference type="InterPro" id="IPR017871">
    <property type="entry name" value="ABC_transporter-like_CS"/>
</dbReference>
<feature type="transmembrane region" description="Helical" evidence="9">
    <location>
        <begin position="35"/>
        <end position="55"/>
    </location>
</feature>
<dbReference type="GO" id="GO:0016887">
    <property type="term" value="F:ATP hydrolysis activity"/>
    <property type="evidence" value="ECO:0007669"/>
    <property type="project" value="InterPro"/>
</dbReference>
<dbReference type="EMBL" id="SORZ01000001">
    <property type="protein sequence ID" value="TPW35910.1"/>
    <property type="molecule type" value="Genomic_DNA"/>
</dbReference>
<name>A0A506URD9_9PROT</name>
<dbReference type="RefSeq" id="WP_165600314.1">
    <property type="nucleotide sequence ID" value="NZ_SORZ01000001.1"/>
</dbReference>
<dbReference type="SUPFAM" id="SSF52540">
    <property type="entry name" value="P-loop containing nucleoside triphosphate hydrolases"/>
    <property type="match status" value="1"/>
</dbReference>
<proteinExistence type="predicted"/>
<dbReference type="PROSITE" id="PS50929">
    <property type="entry name" value="ABC_TM1F"/>
    <property type="match status" value="1"/>
</dbReference>
<dbReference type="PANTHER" id="PTHR43394">
    <property type="entry name" value="ATP-DEPENDENT PERMEASE MDL1, MITOCHONDRIAL"/>
    <property type="match status" value="1"/>
</dbReference>
<keyword evidence="8 9" id="KW-0472">Membrane</keyword>
<dbReference type="Proteomes" id="UP000315037">
    <property type="component" value="Unassembled WGS sequence"/>
</dbReference>
<evidence type="ECO:0000256" key="4">
    <source>
        <dbReference type="ARBA" id="ARBA00022692"/>
    </source>
</evidence>
<dbReference type="InterPro" id="IPR003593">
    <property type="entry name" value="AAA+_ATPase"/>
</dbReference>
<dbReference type="FunFam" id="3.40.50.300:FF:000221">
    <property type="entry name" value="Multidrug ABC transporter ATP-binding protein"/>
    <property type="match status" value="1"/>
</dbReference>
<dbReference type="InterPro" id="IPR036640">
    <property type="entry name" value="ABC1_TM_sf"/>
</dbReference>
<evidence type="ECO:0000256" key="9">
    <source>
        <dbReference type="SAM" id="Phobius"/>
    </source>
</evidence>
<feature type="domain" description="ABC transmembrane type-1" evidence="11">
    <location>
        <begin position="37"/>
        <end position="316"/>
    </location>
</feature>
<dbReference type="Gene3D" id="3.40.50.300">
    <property type="entry name" value="P-loop containing nucleotide triphosphate hydrolases"/>
    <property type="match status" value="1"/>
</dbReference>
<organism evidence="12 13">
    <name type="scientific">Oecophyllibacter saccharovorans</name>
    <dbReference type="NCBI Taxonomy" id="2558360"/>
    <lineage>
        <taxon>Bacteria</taxon>
        <taxon>Pseudomonadati</taxon>
        <taxon>Pseudomonadota</taxon>
        <taxon>Alphaproteobacteria</taxon>
        <taxon>Acetobacterales</taxon>
        <taxon>Acetobacteraceae</taxon>
        <taxon>Oecophyllibacter</taxon>
    </lineage>
</organism>
<accession>A0A506URD9</accession>
<feature type="transmembrane region" description="Helical" evidence="9">
    <location>
        <begin position="260"/>
        <end position="278"/>
    </location>
</feature>
<dbReference type="InterPro" id="IPR003439">
    <property type="entry name" value="ABC_transporter-like_ATP-bd"/>
</dbReference>
<keyword evidence="4 9" id="KW-0812">Transmembrane</keyword>